<accession>A0A832GME6</accession>
<dbReference type="AlphaFoldDB" id="A0A832GME6"/>
<evidence type="ECO:0000313" key="2">
    <source>
        <dbReference type="EMBL" id="HGV54507.1"/>
    </source>
</evidence>
<sequence>MRIELEIPELEIPVDELRLLLAIKLFEEKKVSLGKAAEIAGYSEKTFAELLLKRGTPPIQYTDINIKEELSNV</sequence>
<dbReference type="PANTHER" id="PTHR37525">
    <property type="entry name" value="UPF0175 PROTEIN SSL1255"/>
    <property type="match status" value="1"/>
</dbReference>
<comment type="similarity">
    <text evidence="1">Belongs to the UPF0175 family.</text>
</comment>
<evidence type="ECO:0000256" key="1">
    <source>
        <dbReference type="ARBA" id="ARBA00005651"/>
    </source>
</evidence>
<organism evidence="2">
    <name type="scientific">Caldimicrobium thiodismutans</name>
    <dbReference type="NCBI Taxonomy" id="1653476"/>
    <lineage>
        <taxon>Bacteria</taxon>
        <taxon>Pseudomonadati</taxon>
        <taxon>Thermodesulfobacteriota</taxon>
        <taxon>Thermodesulfobacteria</taxon>
        <taxon>Thermodesulfobacteriales</taxon>
        <taxon>Thermodesulfobacteriaceae</taxon>
        <taxon>Caldimicrobium</taxon>
    </lineage>
</organism>
<reference evidence="2" key="1">
    <citation type="journal article" date="2020" name="mSystems">
        <title>Genome- and Community-Level Interaction Insights into Carbon Utilization and Element Cycling Functions of Hydrothermarchaeota in Hydrothermal Sediment.</title>
        <authorList>
            <person name="Zhou Z."/>
            <person name="Liu Y."/>
            <person name="Xu W."/>
            <person name="Pan J."/>
            <person name="Luo Z.H."/>
            <person name="Li M."/>
        </authorList>
    </citation>
    <scope>NUCLEOTIDE SEQUENCE [LARGE SCALE GENOMIC DNA]</scope>
    <source>
        <strain evidence="2">SpSt-605</strain>
    </source>
</reference>
<dbReference type="InterPro" id="IPR005368">
    <property type="entry name" value="UPF0175"/>
</dbReference>
<protein>
    <submittedName>
        <fullName evidence="2">UPF0175 family protein</fullName>
    </submittedName>
</protein>
<dbReference type="EMBL" id="DSZU01000006">
    <property type="protein sequence ID" value="HGV54507.1"/>
    <property type="molecule type" value="Genomic_DNA"/>
</dbReference>
<proteinExistence type="inferred from homology"/>
<dbReference type="PANTHER" id="PTHR37525:SF1">
    <property type="entry name" value="UPF0175 PROTEIN SSL1255"/>
    <property type="match status" value="1"/>
</dbReference>
<comment type="caution">
    <text evidence="2">The sequence shown here is derived from an EMBL/GenBank/DDBJ whole genome shotgun (WGS) entry which is preliminary data.</text>
</comment>
<dbReference type="Pfam" id="PF03683">
    <property type="entry name" value="UPF0175"/>
    <property type="match status" value="1"/>
</dbReference>
<name>A0A832GME6_9BACT</name>
<gene>
    <name evidence="2" type="ORF">ENT73_00270</name>
</gene>
<dbReference type="InterPro" id="IPR052264">
    <property type="entry name" value="UPF0175_domain"/>
</dbReference>